<evidence type="ECO:0000313" key="1">
    <source>
        <dbReference type="EMBL" id="GAA0671442.1"/>
    </source>
</evidence>
<evidence type="ECO:0008006" key="3">
    <source>
        <dbReference type="Google" id="ProtNLM"/>
    </source>
</evidence>
<reference evidence="2" key="1">
    <citation type="journal article" date="2019" name="Int. J. Syst. Evol. Microbiol.">
        <title>The Global Catalogue of Microorganisms (GCM) 10K type strain sequencing project: providing services to taxonomists for standard genome sequencing and annotation.</title>
        <authorList>
            <consortium name="The Broad Institute Genomics Platform"/>
            <consortium name="The Broad Institute Genome Sequencing Center for Infectious Disease"/>
            <person name="Wu L."/>
            <person name="Ma J."/>
        </authorList>
    </citation>
    <scope>NUCLEOTIDE SEQUENCE [LARGE SCALE GENOMIC DNA]</scope>
    <source>
        <strain evidence="2">JCM 14603</strain>
    </source>
</reference>
<dbReference type="EMBL" id="BAAAES010000009">
    <property type="protein sequence ID" value="GAA0671442.1"/>
    <property type="molecule type" value="Genomic_DNA"/>
</dbReference>
<sequence>MSALLALAVQAASQPRSPTRRRISQTRLNAMADACHAPRNWVELRGREVVFKANPDSDLTKIECVLGKISAVVDMTNIGLVGNEQAPKDK</sequence>
<protein>
    <recommendedName>
        <fullName evidence="3">BON domain-containing protein</fullName>
    </recommendedName>
</protein>
<comment type="caution">
    <text evidence="1">The sequence shown here is derived from an EMBL/GenBank/DDBJ whole genome shotgun (WGS) entry which is preliminary data.</text>
</comment>
<proteinExistence type="predicted"/>
<gene>
    <name evidence="1" type="ORF">GCM10009102_22980</name>
</gene>
<name>A0ABP3T000_9SPHN</name>
<evidence type="ECO:0000313" key="2">
    <source>
        <dbReference type="Proteomes" id="UP001500238"/>
    </source>
</evidence>
<dbReference type="Proteomes" id="UP001500238">
    <property type="component" value="Unassembled WGS sequence"/>
</dbReference>
<organism evidence="1 2">
    <name type="scientific">Sphingomonas insulae</name>
    <dbReference type="NCBI Taxonomy" id="424800"/>
    <lineage>
        <taxon>Bacteria</taxon>
        <taxon>Pseudomonadati</taxon>
        <taxon>Pseudomonadota</taxon>
        <taxon>Alphaproteobacteria</taxon>
        <taxon>Sphingomonadales</taxon>
        <taxon>Sphingomonadaceae</taxon>
        <taxon>Sphingomonas</taxon>
    </lineage>
</organism>
<dbReference type="RefSeq" id="WP_163958560.1">
    <property type="nucleotide sequence ID" value="NZ_BAAAES010000009.1"/>
</dbReference>
<accession>A0ABP3T000</accession>
<keyword evidence="2" id="KW-1185">Reference proteome</keyword>